<dbReference type="RefSeq" id="WP_180568820.1">
    <property type="nucleotide sequence ID" value="NZ_JACCKB010000017.1"/>
</dbReference>
<gene>
    <name evidence="3" type="ORF">H0A36_12310</name>
</gene>
<comment type="caution">
    <text evidence="3">The sequence shown here is derived from an EMBL/GenBank/DDBJ whole genome shotgun (WGS) entry which is preliminary data.</text>
</comment>
<proteinExistence type="predicted"/>
<evidence type="ECO:0000313" key="4">
    <source>
        <dbReference type="Proteomes" id="UP000569732"/>
    </source>
</evidence>
<keyword evidence="2" id="KW-0732">Signal</keyword>
<dbReference type="AlphaFoldDB" id="A0A853IC65"/>
<protein>
    <submittedName>
        <fullName evidence="3">Uncharacterized protein</fullName>
    </submittedName>
</protein>
<reference evidence="3 4" key="1">
    <citation type="submission" date="2020-07" db="EMBL/GenBank/DDBJ databases">
        <title>Endozoicomonas sp. nov., isolated from sediment.</title>
        <authorList>
            <person name="Gu T."/>
        </authorList>
    </citation>
    <scope>NUCLEOTIDE SEQUENCE [LARGE SCALE GENOMIC DNA]</scope>
    <source>
        <strain evidence="3 4">SM1973</strain>
    </source>
</reference>
<accession>A0A853IC65</accession>
<evidence type="ECO:0000313" key="3">
    <source>
        <dbReference type="EMBL" id="NYZ66795.1"/>
    </source>
</evidence>
<sequence>MKKLLAAGLASLACYSYAENIHFSDLDWDRMVQDNGIIHVPVKELNKGPIWYQNYYQKSLRPTRLNRNTKVIWVTLNPSIRKDNNEIYYDFLNNYDVVDAKINLLPEDAKLCEPSEALVQELERLYTVHKLESFIGGYPSVCKLKIIYPKEQFANSGIEHPEQQLVEFLNSNQVVNFHADIASKVDPITISQPDIISILAKDNILTFDEEKQTYSGKLPDFLYSSLKLAINNPTLFSTATDQQTKEHWQLFINNFNLQVINQDKPSPDEEVNSNTTEETETVTEPVTIPNKLVEFNVEIDQETALKPIELQAGQTTTRFSISF</sequence>
<feature type="region of interest" description="Disordered" evidence="1">
    <location>
        <begin position="262"/>
        <end position="284"/>
    </location>
</feature>
<feature type="signal peptide" evidence="2">
    <location>
        <begin position="1"/>
        <end position="18"/>
    </location>
</feature>
<name>A0A853IC65_9GAMM</name>
<dbReference type="Proteomes" id="UP000569732">
    <property type="component" value="Unassembled WGS sequence"/>
</dbReference>
<evidence type="ECO:0000256" key="1">
    <source>
        <dbReference type="SAM" id="MobiDB-lite"/>
    </source>
</evidence>
<organism evidence="3 4">
    <name type="scientific">Spartinivicinus marinus</name>
    <dbReference type="NCBI Taxonomy" id="2994442"/>
    <lineage>
        <taxon>Bacteria</taxon>
        <taxon>Pseudomonadati</taxon>
        <taxon>Pseudomonadota</taxon>
        <taxon>Gammaproteobacteria</taxon>
        <taxon>Oceanospirillales</taxon>
        <taxon>Zooshikellaceae</taxon>
        <taxon>Spartinivicinus</taxon>
    </lineage>
</organism>
<feature type="chain" id="PRO_5032592753" evidence="2">
    <location>
        <begin position="19"/>
        <end position="323"/>
    </location>
</feature>
<dbReference type="EMBL" id="JACCKB010000017">
    <property type="protein sequence ID" value="NYZ66795.1"/>
    <property type="molecule type" value="Genomic_DNA"/>
</dbReference>
<evidence type="ECO:0000256" key="2">
    <source>
        <dbReference type="SAM" id="SignalP"/>
    </source>
</evidence>
<keyword evidence="4" id="KW-1185">Reference proteome</keyword>
<feature type="compositionally biased region" description="Low complexity" evidence="1">
    <location>
        <begin position="272"/>
        <end position="284"/>
    </location>
</feature>